<dbReference type="Proteomes" id="UP000243463">
    <property type="component" value="Unassembled WGS sequence"/>
</dbReference>
<feature type="chain" id="PRO_5012916895" evidence="1">
    <location>
        <begin position="19"/>
        <end position="143"/>
    </location>
</feature>
<keyword evidence="3" id="KW-1185">Reference proteome</keyword>
<dbReference type="RefSeq" id="WP_171289020.1">
    <property type="nucleotide sequence ID" value="NZ_FZLN01000001.1"/>
</dbReference>
<dbReference type="SUPFAM" id="SSF89872">
    <property type="entry name" value="Inhibitor of vertebrate lysozyme, Ivy"/>
    <property type="match status" value="1"/>
</dbReference>
<dbReference type="AlphaFoldDB" id="A0A217EDN3"/>
<name>A0A217EDN3_9GAMM</name>
<keyword evidence="1" id="KW-0732">Signal</keyword>
<dbReference type="Pfam" id="PF08816">
    <property type="entry name" value="Ivy"/>
    <property type="match status" value="1"/>
</dbReference>
<evidence type="ECO:0000313" key="3">
    <source>
        <dbReference type="Proteomes" id="UP000243463"/>
    </source>
</evidence>
<gene>
    <name evidence="2" type="ORF">SAMN05444584_0553</name>
</gene>
<dbReference type="EMBL" id="FZLN01000001">
    <property type="protein sequence ID" value="SNQ28629.1"/>
    <property type="molecule type" value="Genomic_DNA"/>
</dbReference>
<reference evidence="3" key="1">
    <citation type="submission" date="2017-06" db="EMBL/GenBank/DDBJ databases">
        <authorList>
            <person name="Varghese N."/>
            <person name="Submissions S."/>
        </authorList>
    </citation>
    <scope>NUCLEOTIDE SEQUENCE [LARGE SCALE GENOMIC DNA]</scope>
    <source>
        <strain evidence="3">ANC 5114</strain>
    </source>
</reference>
<dbReference type="InterPro" id="IPR036501">
    <property type="entry name" value="Inhibitor_vert_lysozyme_sf"/>
</dbReference>
<dbReference type="Gene3D" id="3.40.1420.10">
    <property type="entry name" value="Inhibitor of vertebrate lysozyme"/>
    <property type="match status" value="1"/>
</dbReference>
<feature type="signal peptide" evidence="1">
    <location>
        <begin position="1"/>
        <end position="18"/>
    </location>
</feature>
<evidence type="ECO:0000313" key="2">
    <source>
        <dbReference type="EMBL" id="SNQ28629.1"/>
    </source>
</evidence>
<evidence type="ECO:0000256" key="1">
    <source>
        <dbReference type="SAM" id="SignalP"/>
    </source>
</evidence>
<proteinExistence type="predicted"/>
<accession>A0A217EDN3</accession>
<sequence>MKKLLFVMLASATTLAQAELPRTFSSDHFAQAEFNKISLRKNLPAWIKTGGTTSETKSVKIAGQDYLVFNSCKPHDCASEQIATIYSSKLKTMTSVYSVTNLKKSTQQLSWMSNKMDISIEEKTVLLSALTGALDNYPQKFNF</sequence>
<organism evidence="2 3">
    <name type="scientific">Acinetobacter apis</name>
    <dbReference type="NCBI Taxonomy" id="1229165"/>
    <lineage>
        <taxon>Bacteria</taxon>
        <taxon>Pseudomonadati</taxon>
        <taxon>Pseudomonadota</taxon>
        <taxon>Gammaproteobacteria</taxon>
        <taxon>Moraxellales</taxon>
        <taxon>Moraxellaceae</taxon>
        <taxon>Acinetobacter</taxon>
    </lineage>
</organism>
<protein>
    <submittedName>
        <fullName evidence="2">Inhibitor of vertebrate lysozyme (Ivy)</fullName>
    </submittedName>
</protein>